<dbReference type="EMBL" id="RDQH01000332">
    <property type="protein sequence ID" value="RXH96885.1"/>
    <property type="molecule type" value="Genomic_DNA"/>
</dbReference>
<feature type="transmembrane region" description="Helical" evidence="3">
    <location>
        <begin position="662"/>
        <end position="683"/>
    </location>
</feature>
<dbReference type="InterPro" id="IPR050898">
    <property type="entry name" value="Plant_acyltransferase"/>
</dbReference>
<comment type="similarity">
    <text evidence="1">Belongs to the plant acyltransferase family.</text>
</comment>
<dbReference type="InterPro" id="IPR023213">
    <property type="entry name" value="CAT-like_dom_sf"/>
</dbReference>
<name>A0A498JP30_MALDO</name>
<evidence type="ECO:0000313" key="4">
    <source>
        <dbReference type="EMBL" id="RXH96885.1"/>
    </source>
</evidence>
<sequence length="713" mass="79882">MMPPSVLQVKRLQPELITPVKSTPQETKFLSDIDDQEGLRFQVPIIMCYKDNPSLNKNRNPVKVIREALSRALVYYYPLAGRLREGPNRKLMVDCNGEGILFVEAFANVTLEQLGDKILPLCPLLEEFLFNFPSSNGIIGCPLLLVQVTCLICGGFILALRLNHTMCDAPGLLLFLTAIAEMARGAHAPSILPVWERELLFARDPPRITCAHHEYEDVIDHSDGLYASSNQSNMVQRSFYFGAKEMRVLRKQIPPHLISTCSTFDLITACLWKCRTLALKINPNQAVRFSCVVNARGKHHNVRLPLGYYGNAFAFPAAVSKAEPLCKNPLGYALELVKKAKATMNEEYLRSVADLLVLRGRPQYSSTGSYFIVSDTTRAGFGDVNFGWGQPVFAGPAKALDLISFYVQHKNNTEDGILVPMCLPFSAMERFQEELERITQEPKEDICKNLRSTRIMSMILQGEALEMASCKSTQCGLEFVSQHSLLEFQLLGLDKYTCWRVVLGYFFPLLMGTRAVPLDRELWTNGYFSDIAKIIGGVWLRWWIQGAAAVSNMGMFVAEMSSDSFQLLGMAEQGMLPKFFGKRSRHGTSLSWLSFQEIVAEENLLYCFGIILEFISFIRLRVKYPATSRPYKIPVGTVGAILMCIPPTILICVVLALSTLKIVVVSLVAILIGLVMQPCLTYVERKRWMKFSVSADLPDLHGANQEGVGSIRH</sequence>
<feature type="transmembrane region" description="Helical" evidence="3">
    <location>
        <begin position="603"/>
        <end position="622"/>
    </location>
</feature>
<dbReference type="GO" id="GO:0016740">
    <property type="term" value="F:transferase activity"/>
    <property type="evidence" value="ECO:0007669"/>
    <property type="project" value="UniProtKB-KW"/>
</dbReference>
<evidence type="ECO:0000256" key="1">
    <source>
        <dbReference type="ARBA" id="ARBA00009861"/>
    </source>
</evidence>
<keyword evidence="3" id="KW-0472">Membrane</keyword>
<feature type="transmembrane region" description="Helical" evidence="3">
    <location>
        <begin position="634"/>
        <end position="656"/>
    </location>
</feature>
<keyword evidence="3" id="KW-0812">Transmembrane</keyword>
<dbReference type="Gene3D" id="3.30.559.10">
    <property type="entry name" value="Chloramphenicol acetyltransferase-like domain"/>
    <property type="match status" value="2"/>
</dbReference>
<evidence type="ECO:0000256" key="3">
    <source>
        <dbReference type="SAM" id="Phobius"/>
    </source>
</evidence>
<dbReference type="Proteomes" id="UP000290289">
    <property type="component" value="Chromosome 6"/>
</dbReference>
<reference evidence="4 5" key="1">
    <citation type="submission" date="2018-10" db="EMBL/GenBank/DDBJ databases">
        <title>A high-quality apple genome assembly.</title>
        <authorList>
            <person name="Hu J."/>
        </authorList>
    </citation>
    <scope>NUCLEOTIDE SEQUENCE [LARGE SCALE GENOMIC DNA]</scope>
    <source>
        <strain evidence="5">cv. HFTH1</strain>
        <tissue evidence="4">Young leaf</tissue>
    </source>
</reference>
<dbReference type="AlphaFoldDB" id="A0A498JP30"/>
<protein>
    <submittedName>
        <fullName evidence="4">Uncharacterized protein</fullName>
    </submittedName>
</protein>
<keyword evidence="5" id="KW-1185">Reference proteome</keyword>
<keyword evidence="2" id="KW-0808">Transferase</keyword>
<organism evidence="4 5">
    <name type="scientific">Malus domestica</name>
    <name type="common">Apple</name>
    <name type="synonym">Pyrus malus</name>
    <dbReference type="NCBI Taxonomy" id="3750"/>
    <lineage>
        <taxon>Eukaryota</taxon>
        <taxon>Viridiplantae</taxon>
        <taxon>Streptophyta</taxon>
        <taxon>Embryophyta</taxon>
        <taxon>Tracheophyta</taxon>
        <taxon>Spermatophyta</taxon>
        <taxon>Magnoliopsida</taxon>
        <taxon>eudicotyledons</taxon>
        <taxon>Gunneridae</taxon>
        <taxon>Pentapetalae</taxon>
        <taxon>rosids</taxon>
        <taxon>fabids</taxon>
        <taxon>Rosales</taxon>
        <taxon>Rosaceae</taxon>
        <taxon>Amygdaloideae</taxon>
        <taxon>Maleae</taxon>
        <taxon>Malus</taxon>
    </lineage>
</organism>
<proteinExistence type="inferred from homology"/>
<evidence type="ECO:0000256" key="2">
    <source>
        <dbReference type="ARBA" id="ARBA00022679"/>
    </source>
</evidence>
<dbReference type="Pfam" id="PF02458">
    <property type="entry name" value="Transferase"/>
    <property type="match status" value="1"/>
</dbReference>
<dbReference type="STRING" id="3750.A0A498JP30"/>
<comment type="caution">
    <text evidence="4">The sequence shown here is derived from an EMBL/GenBank/DDBJ whole genome shotgun (WGS) entry which is preliminary data.</text>
</comment>
<evidence type="ECO:0000313" key="5">
    <source>
        <dbReference type="Proteomes" id="UP000290289"/>
    </source>
</evidence>
<dbReference type="Gene3D" id="1.20.1740.10">
    <property type="entry name" value="Amino acid/polyamine transporter I"/>
    <property type="match status" value="1"/>
</dbReference>
<accession>A0A498JP30</accession>
<gene>
    <name evidence="4" type="ORF">DVH24_009727</name>
</gene>
<dbReference type="GO" id="GO:0009836">
    <property type="term" value="P:fruit ripening, climacteric"/>
    <property type="evidence" value="ECO:0007669"/>
    <property type="project" value="UniProtKB-ARBA"/>
</dbReference>
<keyword evidence="3" id="KW-1133">Transmembrane helix</keyword>
<dbReference type="PANTHER" id="PTHR31147:SF66">
    <property type="entry name" value="OS05G0315700 PROTEIN"/>
    <property type="match status" value="1"/>
</dbReference>
<dbReference type="PANTHER" id="PTHR31147">
    <property type="entry name" value="ACYL TRANSFERASE 4"/>
    <property type="match status" value="1"/>
</dbReference>